<dbReference type="InterPro" id="IPR015700">
    <property type="entry name" value="RPC1"/>
</dbReference>
<dbReference type="Proteomes" id="UP000319731">
    <property type="component" value="Unassembled WGS sequence"/>
</dbReference>
<dbReference type="InterPro" id="IPR007066">
    <property type="entry name" value="RNA_pol_Rpb1_3"/>
</dbReference>
<comment type="similarity">
    <text evidence="2 14">Belongs to the RNA polymerase beta' chain family.</text>
</comment>
<dbReference type="InterPro" id="IPR000722">
    <property type="entry name" value="RNA_pol_asu"/>
</dbReference>
<feature type="domain" description="RNA polymerase N-terminal" evidence="15">
    <location>
        <begin position="254"/>
        <end position="562"/>
    </location>
</feature>
<dbReference type="Pfam" id="PF04983">
    <property type="entry name" value="RNA_pol_Rpb1_3"/>
    <property type="match status" value="1"/>
</dbReference>
<dbReference type="RefSeq" id="XP_031027919.1">
    <property type="nucleotide sequence ID" value="XM_031166293.1"/>
</dbReference>
<reference evidence="16 17" key="1">
    <citation type="journal article" date="2019" name="Sci. Rep.">
        <title>Comparative genomics of chytrid fungi reveal insights into the obligate biotrophic and pathogenic lifestyle of Synchytrium endobioticum.</title>
        <authorList>
            <person name="van de Vossenberg B.T.L.H."/>
            <person name="Warris S."/>
            <person name="Nguyen H.D.T."/>
            <person name="van Gent-Pelzer M.P.E."/>
            <person name="Joly D.L."/>
            <person name="van de Geest H.C."/>
            <person name="Bonants P.J.M."/>
            <person name="Smith D.S."/>
            <person name="Levesque C.A."/>
            <person name="van der Lee T.A.J."/>
        </authorList>
    </citation>
    <scope>NUCLEOTIDE SEQUENCE [LARGE SCALE GENOMIC DNA]</scope>
    <source>
        <strain evidence="16 17">JEL517</strain>
    </source>
</reference>
<dbReference type="SUPFAM" id="SSF64484">
    <property type="entry name" value="beta and beta-prime subunits of DNA dependent RNA-polymerase"/>
    <property type="match status" value="1"/>
</dbReference>
<evidence type="ECO:0000259" key="15">
    <source>
        <dbReference type="SMART" id="SM00663"/>
    </source>
</evidence>
<dbReference type="Gene3D" id="1.10.132.30">
    <property type="match status" value="1"/>
</dbReference>
<dbReference type="GO" id="GO:0003677">
    <property type="term" value="F:DNA binding"/>
    <property type="evidence" value="ECO:0007669"/>
    <property type="project" value="InterPro"/>
</dbReference>
<dbReference type="EMBL" id="QEAO01000001">
    <property type="protein sequence ID" value="TPX38204.1"/>
    <property type="molecule type" value="Genomic_DNA"/>
</dbReference>
<comment type="subcellular location">
    <subcellularLocation>
        <location evidence="1">Nucleus</location>
    </subcellularLocation>
</comment>
<gene>
    <name evidence="16" type="primary">SMI363</name>
    <name evidence="16" type="ORF">SmJEL517_g00363</name>
</gene>
<protein>
    <recommendedName>
        <fullName evidence="14">DNA-directed RNA polymerase subunit</fullName>
        <ecNumber evidence="14">2.7.7.6</ecNumber>
    </recommendedName>
</protein>
<dbReference type="SMART" id="SM00663">
    <property type="entry name" value="RPOLA_N"/>
    <property type="match status" value="1"/>
</dbReference>
<dbReference type="Gene3D" id="4.10.860.120">
    <property type="entry name" value="RNA polymerase II, clamp domain"/>
    <property type="match status" value="1"/>
</dbReference>
<keyword evidence="7" id="KW-0479">Metal-binding</keyword>
<comment type="caution">
    <text evidence="16">The sequence shown here is derived from an EMBL/GenBank/DDBJ whole genome shotgun (WGS) entry which is preliminary data.</text>
</comment>
<dbReference type="Gene3D" id="3.30.1490.180">
    <property type="entry name" value="RNA polymerase ii"/>
    <property type="match status" value="1"/>
</dbReference>
<evidence type="ECO:0000256" key="5">
    <source>
        <dbReference type="ARBA" id="ARBA00022679"/>
    </source>
</evidence>
<comment type="catalytic activity">
    <reaction evidence="12 14">
        <text>RNA(n) + a ribonucleoside 5'-triphosphate = RNA(n+1) + diphosphate</text>
        <dbReference type="Rhea" id="RHEA:21248"/>
        <dbReference type="Rhea" id="RHEA-COMP:14527"/>
        <dbReference type="Rhea" id="RHEA-COMP:17342"/>
        <dbReference type="ChEBI" id="CHEBI:33019"/>
        <dbReference type="ChEBI" id="CHEBI:61557"/>
        <dbReference type="ChEBI" id="CHEBI:140395"/>
        <dbReference type="EC" id="2.7.7.6"/>
    </reaction>
</comment>
<dbReference type="Gene3D" id="1.10.150.390">
    <property type="match status" value="1"/>
</dbReference>
<evidence type="ECO:0000313" key="16">
    <source>
        <dbReference type="EMBL" id="TPX38204.1"/>
    </source>
</evidence>
<dbReference type="EC" id="2.7.7.6" evidence="14"/>
<evidence type="ECO:0000256" key="3">
    <source>
        <dbReference type="ARBA" id="ARBA00011206"/>
    </source>
</evidence>
<dbReference type="Gene3D" id="2.40.40.20">
    <property type="match status" value="1"/>
</dbReference>
<dbReference type="GO" id="GO:0006351">
    <property type="term" value="P:DNA-templated transcription"/>
    <property type="evidence" value="ECO:0007669"/>
    <property type="project" value="InterPro"/>
</dbReference>
<dbReference type="OrthoDB" id="270392at2759"/>
<evidence type="ECO:0000256" key="11">
    <source>
        <dbReference type="ARBA" id="ARBA00023242"/>
    </source>
</evidence>
<accession>A0A507CJ42</accession>
<dbReference type="InterPro" id="IPR044893">
    <property type="entry name" value="RNA_pol_Rpb1_clamp_domain"/>
</dbReference>
<dbReference type="Pfam" id="PF04998">
    <property type="entry name" value="RNA_pol_Rpb1_5"/>
    <property type="match status" value="1"/>
</dbReference>
<dbReference type="Gene3D" id="6.10.250.2940">
    <property type="match status" value="1"/>
</dbReference>
<proteinExistence type="inferred from homology"/>
<dbReference type="GO" id="GO:0000428">
    <property type="term" value="C:DNA-directed RNA polymerase complex"/>
    <property type="evidence" value="ECO:0007669"/>
    <property type="project" value="UniProtKB-KW"/>
</dbReference>
<keyword evidence="8" id="KW-0862">Zinc</keyword>
<dbReference type="InterPro" id="IPR007083">
    <property type="entry name" value="RNA_pol_Rpb1_4"/>
</dbReference>
<dbReference type="PANTHER" id="PTHR48446">
    <property type="entry name" value="DNA-DIRECTED RNA POLYMERASE SUBUNIT BETA' N-TERMINAL SECTION"/>
    <property type="match status" value="1"/>
</dbReference>
<keyword evidence="6 14" id="KW-0548">Nucleotidyltransferase</keyword>
<dbReference type="FunFam" id="1.10.150.390:FF:000004">
    <property type="entry name" value="DNA-directed RNA polymerase subunit"/>
    <property type="match status" value="1"/>
</dbReference>
<dbReference type="GO" id="GO:0005634">
    <property type="term" value="C:nucleus"/>
    <property type="evidence" value="ECO:0007669"/>
    <property type="project" value="UniProtKB-SubCell"/>
</dbReference>
<evidence type="ECO:0000256" key="14">
    <source>
        <dbReference type="RuleBase" id="RU004279"/>
    </source>
</evidence>
<dbReference type="InterPro" id="IPR035698">
    <property type="entry name" value="RNAP_III_Rpc1_C"/>
</dbReference>
<dbReference type="InterPro" id="IPR038120">
    <property type="entry name" value="Rpb1_funnel_sf"/>
</dbReference>
<evidence type="ECO:0000256" key="2">
    <source>
        <dbReference type="ARBA" id="ARBA00006460"/>
    </source>
</evidence>
<dbReference type="InterPro" id="IPR007081">
    <property type="entry name" value="RNA_pol_Rpb1_5"/>
</dbReference>
<keyword evidence="9" id="KW-0460">Magnesium</keyword>
<evidence type="ECO:0000313" key="17">
    <source>
        <dbReference type="Proteomes" id="UP000319731"/>
    </source>
</evidence>
<organism evidence="16 17">
    <name type="scientific">Synchytrium microbalum</name>
    <dbReference type="NCBI Taxonomy" id="1806994"/>
    <lineage>
        <taxon>Eukaryota</taxon>
        <taxon>Fungi</taxon>
        <taxon>Fungi incertae sedis</taxon>
        <taxon>Chytridiomycota</taxon>
        <taxon>Chytridiomycota incertae sedis</taxon>
        <taxon>Chytridiomycetes</taxon>
        <taxon>Synchytriales</taxon>
        <taxon>Synchytriaceae</taxon>
        <taxon>Synchytrium</taxon>
    </lineage>
</organism>
<comment type="subunit">
    <text evidence="3">Component of the RNA polymerase III (Pol III) complex consisting of 17 subunits.</text>
</comment>
<dbReference type="Pfam" id="PF04997">
    <property type="entry name" value="RNA_pol_Rpb1_1"/>
    <property type="match status" value="1"/>
</dbReference>
<dbReference type="FunFam" id="1.10.274.100:FF:000008">
    <property type="entry name" value="DNA-directed RNA polymerase subunit"/>
    <property type="match status" value="1"/>
</dbReference>
<dbReference type="InterPro" id="IPR042102">
    <property type="entry name" value="RNA_pol_Rpb1_3_sf"/>
</dbReference>
<dbReference type="InterPro" id="IPR007080">
    <property type="entry name" value="RNA_pol_Rpb1_1"/>
</dbReference>
<dbReference type="CDD" id="cd02583">
    <property type="entry name" value="RNAP_III_RPC1_N"/>
    <property type="match status" value="1"/>
</dbReference>
<dbReference type="Gene3D" id="1.10.274.100">
    <property type="entry name" value="RNA polymerase Rpb1, domain 3"/>
    <property type="match status" value="1"/>
</dbReference>
<evidence type="ECO:0000256" key="8">
    <source>
        <dbReference type="ARBA" id="ARBA00022833"/>
    </source>
</evidence>
<keyword evidence="4 14" id="KW-0240">DNA-directed RNA polymerase</keyword>
<sequence length="1412" mass="157198">MEATKSKKPVVDTTQKKVKEISFGVFSSQEASRLSILRVASHNLYDINQPGRPAMKDGVLDARLGCNSSSKSNCLTCEEGIQDCVGHYGVILLNKPVFHIGYFKNLVNVLQNICKSCACVMVDEGKRRSFIHRLRNRTIDGIQRGEIIKQLNVLCKKTGVCPHCGATNGSIKKVGALKLIHEKYKKKPRKDAVQEAEDFYDTFDSAIKHTPEIKLHIKKAQEDLNPRTVLELLKRVTDEDCELMGLNPESGRPERFILEHISVPPVCIRPSITQQGATTEDDITVLMSEIVETNAKIRMFELSGDSPQQLMDHWDYLQLQCAMFVTSELPGIPGHLQANIQKIKKGFCQRLKGKHGRFRGNLSGKRVDFSGRTVISPDPNLSIDQVGVPQRMAITLTYPERVNEHNIEVLRAAIRNGALKHPGAQYLEKVYGPGDTKRFYLKYGDLSSHADQLRIGDIVERHLRDGDIVLFNRQPSLHKLSIMCHRAKILPWRTLRFNECVCTPYNADFDGDEMNLHVPQTEEARAEALILMATKNNLVTPRNGQPLIAATQDFITASYLISLKDAFFTRSEFCQIIMSFTLGDLRLDLPIPAIIKPRPLWTGKQVWSTLLRPNKDSPIKVNLETKCRNHQKPTSMMSNRLPFHPSMDPTDNYLVIHNSEVMCGVIDKAIIGAESKRGIYYVLLRDYGVEAAAEAMNRTAKMSARFLGNHGFSIGIDDVQASASLLVERKKISKIREELNFVRAEVGKKCLSELHKSNAPLIMSLCGSKGSSLNVSQMVGCVGQQDISRKRIPDGFGDRSLPHFPHKSKTPAAKGFVANSFYTGLEPHEFLFHAVSGREGLVDTAVKTAETGYMQRRLMKALEDITVHYDDTVRNSTGGVVQFQYGDDRLDPVDIEADDQPVEFGRNLAHVIALNPTPEEPRLLPFQIRSLSAHLLDSMATKVSAQFKESLRKFIDVNCVVPLAERREWLGLPSHLDEKKVDGEAFIDEGDGGYRLPLRFTNTQIRAFMKICSDKYDKAQIEPGTAVGAVGAQSIGEPGTQMTLKTFHFAGIGSMNVTLGVPRIKEIINASKNISTPAITAMLYAGATEVTARFAKSRIEKTTLNDVALFFEESMTDDYSINVRIDMDLVQRLKLEITLDSIAKAILLAPKLKLASAPITLDRGMNIIRVTIPDGKESKSNASDRYLRMHALSRELPKVVIQGLPTAGHAIVAQDEKSKEYKLMVEGTGLSEVMGTLGVDGLRTTSNNILEIRKVLGIEAARTAVINEVNFVMENYGITIDRRHLMLLADLMTLKGDVLGITRFGIAKMKDSVLMLASFEKTTDHLFDAAFFNKKDTIDGVSECIIMGVPMGIGTGLHKILHKPEVEEEPPIPKVPLFSTLYRKAMETKKEAEAASRERELVAKALAQLKGN</sequence>
<dbReference type="STRING" id="1806994.A0A507CJ42"/>
<dbReference type="InterPro" id="IPR035697">
    <property type="entry name" value="RNAP_III_RPC1_N"/>
</dbReference>
<evidence type="ECO:0000256" key="7">
    <source>
        <dbReference type="ARBA" id="ARBA00022723"/>
    </source>
</evidence>
<evidence type="ECO:0000256" key="12">
    <source>
        <dbReference type="ARBA" id="ARBA00048552"/>
    </source>
</evidence>
<keyword evidence="17" id="KW-1185">Reference proteome</keyword>
<dbReference type="FunFam" id="2.40.40.20:FF:000019">
    <property type="entry name" value="DNA-directed RNA polymerase II subunit RPB1"/>
    <property type="match status" value="1"/>
</dbReference>
<evidence type="ECO:0000256" key="1">
    <source>
        <dbReference type="ARBA" id="ARBA00004123"/>
    </source>
</evidence>
<evidence type="ECO:0000256" key="9">
    <source>
        <dbReference type="ARBA" id="ARBA00022842"/>
    </source>
</evidence>
<dbReference type="GO" id="GO:0046872">
    <property type="term" value="F:metal ion binding"/>
    <property type="evidence" value="ECO:0007669"/>
    <property type="project" value="UniProtKB-KW"/>
</dbReference>
<dbReference type="CDD" id="cd02736">
    <property type="entry name" value="RNAP_III_Rpc1_C"/>
    <property type="match status" value="1"/>
</dbReference>
<keyword evidence="5 14" id="KW-0808">Transferase</keyword>
<keyword evidence="10 14" id="KW-0804">Transcription</keyword>
<dbReference type="Pfam" id="PF05000">
    <property type="entry name" value="RNA_pol_Rpb1_4"/>
    <property type="match status" value="1"/>
</dbReference>
<keyword evidence="11" id="KW-0539">Nucleus</keyword>
<dbReference type="GO" id="GO:0003899">
    <property type="term" value="F:DNA-directed RNA polymerase activity"/>
    <property type="evidence" value="ECO:0007669"/>
    <property type="project" value="UniProtKB-EC"/>
</dbReference>
<dbReference type="GeneID" id="42001590"/>
<dbReference type="Gene3D" id="6.20.50.80">
    <property type="match status" value="1"/>
</dbReference>
<name>A0A507CJ42_9FUNG</name>
<dbReference type="InterPro" id="IPR006592">
    <property type="entry name" value="RNA_pol_N"/>
</dbReference>
<dbReference type="Pfam" id="PF00623">
    <property type="entry name" value="RNA_pol_Rpb1_2"/>
    <property type="match status" value="1"/>
</dbReference>
<dbReference type="PANTHER" id="PTHR48446:SF1">
    <property type="entry name" value="DNA-DIRECTED RNA POLYMERASE SUBUNIT BETA' N-TERMINAL SECTION"/>
    <property type="match status" value="1"/>
</dbReference>
<evidence type="ECO:0000256" key="4">
    <source>
        <dbReference type="ARBA" id="ARBA00022478"/>
    </source>
</evidence>
<evidence type="ECO:0000256" key="13">
    <source>
        <dbReference type="ARBA" id="ARBA00058108"/>
    </source>
</evidence>
<comment type="function">
    <text evidence="13">DNA-dependent RNA polymerase catalyzes the transcription of DNA into RNA using the four ribonucleoside triphosphates as substrates. Largest and catalytic core component of RNA polymerase III which synthesizes small RNAs, such as 5S rRNA and tRNAs. Forms the polymerase active center together with the second largest subunit. A single-stranded DNA template strand of the promoter is positioned within the central active site cleft of Pol III. A bridging helix emanates from RPC1 and crosses the cleft near the catalytic site and is thought to promote translocation of Pol III by acting as a ratchet that moves the RNA-DNA hybrid through the active site by switching from straight to bent conformations at each step of nucleotide addition.</text>
</comment>
<evidence type="ECO:0000256" key="10">
    <source>
        <dbReference type="ARBA" id="ARBA00023163"/>
    </source>
</evidence>
<evidence type="ECO:0000256" key="6">
    <source>
        <dbReference type="ARBA" id="ARBA00022695"/>
    </source>
</evidence>